<dbReference type="Pfam" id="PF02390">
    <property type="entry name" value="Methyltransf_4"/>
    <property type="match status" value="1"/>
</dbReference>
<feature type="binding site" evidence="7">
    <location>
        <position position="89"/>
    </location>
    <ligand>
        <name>S-adenosyl-L-methionine</name>
        <dbReference type="ChEBI" id="CHEBI:59789"/>
    </ligand>
</feature>
<dbReference type="InterPro" id="IPR003358">
    <property type="entry name" value="tRNA_(Gua-N-7)_MeTrfase_Trmb"/>
</dbReference>
<evidence type="ECO:0000313" key="8">
    <source>
        <dbReference type="EMBL" id="VFK43735.1"/>
    </source>
</evidence>
<comment type="similarity">
    <text evidence="7">Belongs to the class I-like SAM-binding methyltransferase superfamily. TrmB family.</text>
</comment>
<evidence type="ECO:0000313" key="10">
    <source>
        <dbReference type="EMBL" id="VFK80836.1"/>
    </source>
</evidence>
<organism evidence="10">
    <name type="scientific">Candidatus Kentrum sp. SD</name>
    <dbReference type="NCBI Taxonomy" id="2126332"/>
    <lineage>
        <taxon>Bacteria</taxon>
        <taxon>Pseudomonadati</taxon>
        <taxon>Pseudomonadota</taxon>
        <taxon>Gammaproteobacteria</taxon>
        <taxon>Candidatus Kentrum</taxon>
    </lineage>
</organism>
<protein>
    <recommendedName>
        <fullName evidence="7">tRNA (guanine-N(7)-)-methyltransferase</fullName>
        <ecNumber evidence="7">2.1.1.33</ecNumber>
    </recommendedName>
    <alternativeName>
        <fullName evidence="7">tRNA (guanine(46)-N(7))-methyltransferase</fullName>
    </alternativeName>
    <alternativeName>
        <fullName evidence="7">tRNA(m7G46)-methyltransferase</fullName>
    </alternativeName>
</protein>
<dbReference type="Gene3D" id="3.40.50.150">
    <property type="entry name" value="Vaccinia Virus protein VP39"/>
    <property type="match status" value="1"/>
</dbReference>
<dbReference type="PANTHER" id="PTHR23417:SF14">
    <property type="entry name" value="PENTACOTRIPEPTIDE-REPEAT REGION OF PRORP DOMAIN-CONTAINING PROTEIN"/>
    <property type="match status" value="1"/>
</dbReference>
<dbReference type="GO" id="GO:0043527">
    <property type="term" value="C:tRNA methyltransferase complex"/>
    <property type="evidence" value="ECO:0007669"/>
    <property type="project" value="TreeGrafter"/>
</dbReference>
<dbReference type="EMBL" id="CAADFR010000155">
    <property type="protein sequence ID" value="VFK43735.1"/>
    <property type="molecule type" value="Genomic_DNA"/>
</dbReference>
<evidence type="ECO:0000256" key="1">
    <source>
        <dbReference type="ARBA" id="ARBA00000142"/>
    </source>
</evidence>
<comment type="catalytic activity">
    <reaction evidence="1 7">
        <text>guanosine(46) in tRNA + S-adenosyl-L-methionine = N(7)-methylguanosine(46) in tRNA + S-adenosyl-L-homocysteine</text>
        <dbReference type="Rhea" id="RHEA:42708"/>
        <dbReference type="Rhea" id="RHEA-COMP:10188"/>
        <dbReference type="Rhea" id="RHEA-COMP:10189"/>
        <dbReference type="ChEBI" id="CHEBI:57856"/>
        <dbReference type="ChEBI" id="CHEBI:59789"/>
        <dbReference type="ChEBI" id="CHEBI:74269"/>
        <dbReference type="ChEBI" id="CHEBI:74480"/>
        <dbReference type="EC" id="2.1.1.33"/>
    </reaction>
</comment>
<feature type="binding site" evidence="7">
    <location>
        <position position="175"/>
    </location>
    <ligand>
        <name>substrate</name>
    </ligand>
</feature>
<reference evidence="10" key="1">
    <citation type="submission" date="2019-02" db="EMBL/GenBank/DDBJ databases">
        <authorList>
            <person name="Gruber-Vodicka R. H."/>
            <person name="Seah K. B. B."/>
        </authorList>
    </citation>
    <scope>NUCLEOTIDE SEQUENCE</scope>
    <source>
        <strain evidence="10">BECK_S127</strain>
        <strain evidence="9">BECK_S1320</strain>
        <strain evidence="8">BECK_S1321</strain>
    </source>
</reference>
<dbReference type="InterPro" id="IPR055361">
    <property type="entry name" value="tRNA_methyltr_TrmB_bact"/>
</dbReference>
<keyword evidence="3 7" id="KW-0489">Methyltransferase</keyword>
<accession>A0A451BRC2</accession>
<comment type="pathway">
    <text evidence="7">tRNA modification; N(7)-methylguanine-tRNA biosynthesis.</text>
</comment>
<evidence type="ECO:0000256" key="3">
    <source>
        <dbReference type="ARBA" id="ARBA00022603"/>
    </source>
</evidence>
<dbReference type="InterPro" id="IPR029063">
    <property type="entry name" value="SAM-dependent_MTases_sf"/>
</dbReference>
<comment type="caution">
    <text evidence="7">Lacks conserved residue(s) required for the propagation of feature annotation.</text>
</comment>
<evidence type="ECO:0000256" key="6">
    <source>
        <dbReference type="ARBA" id="ARBA00022694"/>
    </source>
</evidence>
<dbReference type="SUPFAM" id="SSF53335">
    <property type="entry name" value="S-adenosyl-L-methionine-dependent methyltransferases"/>
    <property type="match status" value="1"/>
</dbReference>
<feature type="binding site" evidence="7">
    <location>
        <position position="143"/>
    </location>
    <ligand>
        <name>substrate</name>
    </ligand>
</feature>
<evidence type="ECO:0000256" key="5">
    <source>
        <dbReference type="ARBA" id="ARBA00022691"/>
    </source>
</evidence>
<evidence type="ECO:0000256" key="4">
    <source>
        <dbReference type="ARBA" id="ARBA00022679"/>
    </source>
</evidence>
<evidence type="ECO:0000256" key="2">
    <source>
        <dbReference type="ARBA" id="ARBA00003015"/>
    </source>
</evidence>
<feature type="binding site" evidence="7">
    <location>
        <begin position="212"/>
        <end position="215"/>
    </location>
    <ligand>
        <name>substrate</name>
    </ligand>
</feature>
<dbReference type="PANTHER" id="PTHR23417">
    <property type="entry name" value="3-DEOXY-D-MANNO-OCTULOSONIC-ACID TRANSFERASE/TRNA GUANINE-N 7 - -METHYLTRANSFERASE"/>
    <property type="match status" value="1"/>
</dbReference>
<sequence>MDTPHELPHSNRHRKIRSFARRPGRITRAQRHALATDWQRFGVECQHRLDLDAIFGRRAPRYLEIGFGMGDGLLEMATNHPQRDYLGVEVHEPGIGKLIHQLSHRNLTNARVIRGDAVHVLETCIAPHALDGILLYFPDPWPKKRHHKRRIVQPDFVSLVCECLVREGRFELSTDWEDYARYILEVLEAEPGLCNLAGAGRFSPRPNYRPLTKFERRGERLGHRIRDLVFMRM</sequence>
<keyword evidence="4 7" id="KW-0808">Transferase</keyword>
<dbReference type="PROSITE" id="PS51625">
    <property type="entry name" value="SAM_MT_TRMB"/>
    <property type="match status" value="1"/>
</dbReference>
<evidence type="ECO:0000256" key="7">
    <source>
        <dbReference type="HAMAP-Rule" id="MF_01057"/>
    </source>
</evidence>
<proteinExistence type="inferred from homology"/>
<feature type="binding site" evidence="7">
    <location>
        <position position="64"/>
    </location>
    <ligand>
        <name>S-adenosyl-L-methionine</name>
        <dbReference type="ChEBI" id="CHEBI:59789"/>
    </ligand>
</feature>
<dbReference type="EC" id="2.1.1.33" evidence="7"/>
<dbReference type="NCBIfam" id="TIGR00091">
    <property type="entry name" value="tRNA (guanosine(46)-N7)-methyltransferase TrmB"/>
    <property type="match status" value="1"/>
</dbReference>
<name>A0A451BRC2_9GAMM</name>
<dbReference type="EMBL" id="CAADHB010000164">
    <property type="protein sequence ID" value="VFK80836.1"/>
    <property type="molecule type" value="Genomic_DNA"/>
</dbReference>
<comment type="function">
    <text evidence="2 7">Catalyzes the formation of N(7)-methylguanine at position 46 (m7G46) in tRNA.</text>
</comment>
<keyword evidence="6 7" id="KW-0819">tRNA processing</keyword>
<dbReference type="GO" id="GO:0008176">
    <property type="term" value="F:tRNA (guanine(46)-N7)-methyltransferase activity"/>
    <property type="evidence" value="ECO:0007669"/>
    <property type="project" value="UniProtKB-UniRule"/>
</dbReference>
<evidence type="ECO:0000313" key="9">
    <source>
        <dbReference type="EMBL" id="VFK49064.1"/>
    </source>
</evidence>
<keyword evidence="5 7" id="KW-0949">S-adenosyl-L-methionine</keyword>
<gene>
    <name evidence="7" type="primary">trmB</name>
    <name evidence="10" type="ORF">BECKSD772D_GA0070982_11641</name>
    <name evidence="9" type="ORF">BECKSD772E_GA0070983_11564</name>
    <name evidence="8" type="ORF">BECKSD772F_GA0070984_11554</name>
</gene>
<feature type="binding site" evidence="7">
    <location>
        <position position="139"/>
    </location>
    <ligand>
        <name>S-adenosyl-L-methionine</name>
        <dbReference type="ChEBI" id="CHEBI:59789"/>
    </ligand>
</feature>
<dbReference type="HAMAP" id="MF_01057">
    <property type="entry name" value="tRNA_methyltr_TrmB"/>
    <property type="match status" value="1"/>
</dbReference>
<feature type="binding site" evidence="7">
    <location>
        <position position="116"/>
    </location>
    <ligand>
        <name>S-adenosyl-L-methionine</name>
        <dbReference type="ChEBI" id="CHEBI:59789"/>
    </ligand>
</feature>
<dbReference type="EMBL" id="CAADFU010000156">
    <property type="protein sequence ID" value="VFK49064.1"/>
    <property type="molecule type" value="Genomic_DNA"/>
</dbReference>
<dbReference type="AlphaFoldDB" id="A0A451BRC2"/>
<dbReference type="UniPathway" id="UPA00989"/>